<dbReference type="PROSITE" id="PS50151">
    <property type="entry name" value="UVR"/>
    <property type="match status" value="1"/>
</dbReference>
<reference evidence="2 3" key="2">
    <citation type="journal article" date="2012" name="Stand. Genomic Sci.">
        <title>Genome sequence of the moderately thermophilic, amino-acid-degrading and sulfur-reducing bacterium Thermovirga lienii type strain (Cas60314(T)).</title>
        <authorList>
            <person name="Goker M."/>
            <person name="Saunders E."/>
            <person name="Lapidus A."/>
            <person name="Nolan M."/>
            <person name="Lucas S."/>
            <person name="Hammon N."/>
            <person name="Deshpande S."/>
            <person name="Cheng J.F."/>
            <person name="Han C."/>
            <person name="Tapia R."/>
            <person name="Goodwin L.A."/>
            <person name="Pitluck S."/>
            <person name="Liolios K."/>
            <person name="Mavromatis K."/>
            <person name="Pagani I."/>
            <person name="Ivanova N."/>
            <person name="Mikhailova N."/>
            <person name="Pati A."/>
            <person name="Chen A."/>
            <person name="Palaniappan K."/>
            <person name="Land M."/>
            <person name="Chang Y.J."/>
            <person name="Jeffries C.D."/>
            <person name="Brambilla E.M."/>
            <person name="Rohde M."/>
            <person name="Spring S."/>
            <person name="Detter J.C."/>
            <person name="Woyke T."/>
            <person name="Bristow J."/>
            <person name="Eisen J.A."/>
            <person name="Markowitz V."/>
            <person name="Hugenholtz P."/>
            <person name="Kyrpides N.C."/>
            <person name="Klenk H.P."/>
        </authorList>
    </citation>
    <scope>NUCLEOTIDE SEQUENCE [LARGE SCALE GENOMIC DNA]</scope>
    <source>
        <strain evidence="3">ATCC BAA-1197 / DSM 17291 / Cas60314</strain>
    </source>
</reference>
<evidence type="ECO:0000259" key="1">
    <source>
        <dbReference type="PROSITE" id="PS50151"/>
    </source>
</evidence>
<dbReference type="GO" id="GO:1990169">
    <property type="term" value="P:stress response to copper ion"/>
    <property type="evidence" value="ECO:0007669"/>
    <property type="project" value="TreeGrafter"/>
</dbReference>
<dbReference type="InterPro" id="IPR025542">
    <property type="entry name" value="YacH"/>
</dbReference>
<keyword evidence="3" id="KW-1185">Reference proteome</keyword>
<dbReference type="EMBL" id="CP003096">
    <property type="protein sequence ID" value="AER67131.1"/>
    <property type="molecule type" value="Genomic_DNA"/>
</dbReference>
<reference evidence="3" key="1">
    <citation type="submission" date="2011-10" db="EMBL/GenBank/DDBJ databases">
        <title>The complete genome of chromosome of Thermovirga lienii DSM 17291.</title>
        <authorList>
            <consortium name="US DOE Joint Genome Institute (JGI-PGF)"/>
            <person name="Lucas S."/>
            <person name="Copeland A."/>
            <person name="Lapidus A."/>
            <person name="Glavina del Rio T."/>
            <person name="Dalin E."/>
            <person name="Tice H."/>
            <person name="Bruce D."/>
            <person name="Goodwin L."/>
            <person name="Pitluck S."/>
            <person name="Peters L."/>
            <person name="Mikhailova N."/>
            <person name="Saunders E."/>
            <person name="Kyrpides N."/>
            <person name="Mavromatis K."/>
            <person name="Ivanova N."/>
            <person name="Last F.I."/>
            <person name="Brettin T."/>
            <person name="Detter J.C."/>
            <person name="Han C."/>
            <person name="Larimer F."/>
            <person name="Land M."/>
            <person name="Hauser L."/>
            <person name="Markowitz V."/>
            <person name="Cheng J.-F."/>
            <person name="Hugenholtz P."/>
            <person name="Woyke T."/>
            <person name="Wu D."/>
            <person name="Spring S."/>
            <person name="Schroeder M."/>
            <person name="Brambilla E.-M."/>
            <person name="Klenk H.-P."/>
            <person name="Eisen J.A."/>
        </authorList>
    </citation>
    <scope>NUCLEOTIDE SEQUENCE [LARGE SCALE GENOMIC DNA]</scope>
    <source>
        <strain evidence="3">ATCC BAA-1197 / DSM 17291 / Cas60314</strain>
    </source>
</reference>
<gene>
    <name evidence="2" type="ordered locus">Tlie_1403</name>
</gene>
<dbReference type="KEGG" id="tli:Tlie_1403"/>
<protein>
    <submittedName>
        <fullName evidence="2">UvrB/UvrC protein</fullName>
    </submittedName>
</protein>
<name>G7V6L8_THELD</name>
<dbReference type="Proteomes" id="UP000005868">
    <property type="component" value="Chromosome"/>
</dbReference>
<dbReference type="GO" id="GO:0005507">
    <property type="term" value="F:copper ion binding"/>
    <property type="evidence" value="ECO:0007669"/>
    <property type="project" value="TreeGrafter"/>
</dbReference>
<evidence type="ECO:0000313" key="3">
    <source>
        <dbReference type="Proteomes" id="UP000005868"/>
    </source>
</evidence>
<dbReference type="GO" id="GO:0046870">
    <property type="term" value="F:cadmium ion binding"/>
    <property type="evidence" value="ECO:0007669"/>
    <property type="project" value="TreeGrafter"/>
</dbReference>
<evidence type="ECO:0000313" key="2">
    <source>
        <dbReference type="EMBL" id="AER67131.1"/>
    </source>
</evidence>
<dbReference type="AlphaFoldDB" id="G7V6L8"/>
<feature type="domain" description="UVR" evidence="1">
    <location>
        <begin position="137"/>
        <end position="172"/>
    </location>
</feature>
<dbReference type="HOGENOM" id="CLU_102553_1_0_0"/>
<dbReference type="PANTHER" id="PTHR38430:SF1">
    <property type="entry name" value="PROTEIN-ARGININE KINASE ACTIVATOR PROTEIN"/>
    <property type="match status" value="1"/>
</dbReference>
<dbReference type="GO" id="GO:1990170">
    <property type="term" value="P:stress response to cadmium ion"/>
    <property type="evidence" value="ECO:0007669"/>
    <property type="project" value="TreeGrafter"/>
</dbReference>
<proteinExistence type="predicted"/>
<dbReference type="STRING" id="580340.Tlie_1403"/>
<sequence>MRCERCNENEATLHIKHMQDGVISEYHLCQKCAQSLSNEGIIPDIGLDFKFGSLLGKILSPVEPDGIDQGTEADKKEKIACPNCGIDLETFRKVGKFGCAECYRAFERYLGAILRNIHGCEVHRGARPGIVSDEGLKDDLQSLKTQLKMAVEREEYERAAELRDRIKMLEERGNACS</sequence>
<dbReference type="Pfam" id="PF02151">
    <property type="entry name" value="UVR"/>
    <property type="match status" value="1"/>
</dbReference>
<dbReference type="InterPro" id="IPR036876">
    <property type="entry name" value="UVR_dom_sf"/>
</dbReference>
<dbReference type="PIRSF" id="PIRSF015034">
    <property type="entry name" value="YacH"/>
    <property type="match status" value="1"/>
</dbReference>
<dbReference type="GO" id="GO:0050897">
    <property type="term" value="F:cobalt ion binding"/>
    <property type="evidence" value="ECO:0007669"/>
    <property type="project" value="TreeGrafter"/>
</dbReference>
<organism evidence="2 3">
    <name type="scientific">Thermovirga lienii (strain ATCC BAA-1197 / DSM 17291 / Cas60314)</name>
    <dbReference type="NCBI Taxonomy" id="580340"/>
    <lineage>
        <taxon>Bacteria</taxon>
        <taxon>Thermotogati</taxon>
        <taxon>Synergistota</taxon>
        <taxon>Synergistia</taxon>
        <taxon>Synergistales</taxon>
        <taxon>Thermovirgaceae</taxon>
        <taxon>Thermovirga</taxon>
    </lineage>
</organism>
<dbReference type="GO" id="GO:0008270">
    <property type="term" value="F:zinc ion binding"/>
    <property type="evidence" value="ECO:0007669"/>
    <property type="project" value="TreeGrafter"/>
</dbReference>
<dbReference type="InterPro" id="IPR001943">
    <property type="entry name" value="UVR_dom"/>
</dbReference>
<dbReference type="eggNOG" id="COG3880">
    <property type="taxonomic scope" value="Bacteria"/>
</dbReference>
<dbReference type="Gene3D" id="4.10.860.10">
    <property type="entry name" value="UVR domain"/>
    <property type="match status" value="1"/>
</dbReference>
<dbReference type="PANTHER" id="PTHR38430">
    <property type="entry name" value="PROTEIN-ARGININE KINASE ACTIVATOR PROTEIN"/>
    <property type="match status" value="1"/>
</dbReference>
<accession>G7V6L8</accession>
<dbReference type="SUPFAM" id="SSF46600">
    <property type="entry name" value="C-terminal UvrC-binding domain of UvrB"/>
    <property type="match status" value="1"/>
</dbReference>